<evidence type="ECO:0000256" key="1">
    <source>
        <dbReference type="SAM" id="MobiDB-lite"/>
    </source>
</evidence>
<sequence>MLLRHLDARQITLSQRPLSIREAGCSEAILWVPILQIWSEILLKGNEMARSQDWTVGMWYKIWLQRIMNVPGRKAVRIQLHATIHASGLLLGFSRELFAGGDGGPESKGWTGKIGYFEHVLHMTDVETMACHGSGGSGETGELWGLDGVDTEFMLGNLFGRDAIVLWWILINAVMVDVVKAQETDEPWQRVASEQGNQIEKPGTGRSKVRIMDGTDKGREYQVDKT</sequence>
<keyword evidence="3" id="KW-1185">Reference proteome</keyword>
<reference evidence="2 3" key="1">
    <citation type="journal article" date="2016" name="Mol. Biol. Evol.">
        <title>Comparative Genomics of Early-Diverging Mushroom-Forming Fungi Provides Insights into the Origins of Lignocellulose Decay Capabilities.</title>
        <authorList>
            <person name="Nagy L.G."/>
            <person name="Riley R."/>
            <person name="Tritt A."/>
            <person name="Adam C."/>
            <person name="Daum C."/>
            <person name="Floudas D."/>
            <person name="Sun H."/>
            <person name="Yadav J.S."/>
            <person name="Pangilinan J."/>
            <person name="Larsson K.H."/>
            <person name="Matsuura K."/>
            <person name="Barry K."/>
            <person name="Labutti K."/>
            <person name="Kuo R."/>
            <person name="Ohm R.A."/>
            <person name="Bhattacharya S.S."/>
            <person name="Shirouzu T."/>
            <person name="Yoshinaga Y."/>
            <person name="Martin F.M."/>
            <person name="Grigoriev I.V."/>
            <person name="Hibbett D.S."/>
        </authorList>
    </citation>
    <scope>NUCLEOTIDE SEQUENCE [LARGE SCALE GENOMIC DNA]</scope>
    <source>
        <strain evidence="2 3">HHB9708</strain>
    </source>
</reference>
<protein>
    <submittedName>
        <fullName evidence="2">Uncharacterized protein</fullName>
    </submittedName>
</protein>
<evidence type="ECO:0000313" key="2">
    <source>
        <dbReference type="EMBL" id="KZS86592.1"/>
    </source>
</evidence>
<dbReference type="Proteomes" id="UP000076722">
    <property type="component" value="Unassembled WGS sequence"/>
</dbReference>
<evidence type="ECO:0000313" key="3">
    <source>
        <dbReference type="Proteomes" id="UP000076722"/>
    </source>
</evidence>
<accession>A0A164MCZ1</accession>
<feature type="compositionally biased region" description="Basic and acidic residues" evidence="1">
    <location>
        <begin position="210"/>
        <end position="226"/>
    </location>
</feature>
<gene>
    <name evidence="2" type="ORF">SISNIDRAFT_471665</name>
</gene>
<dbReference type="AlphaFoldDB" id="A0A164MCZ1"/>
<feature type="region of interest" description="Disordered" evidence="1">
    <location>
        <begin position="191"/>
        <end position="226"/>
    </location>
</feature>
<proteinExistence type="predicted"/>
<organism evidence="2 3">
    <name type="scientific">Sistotremastrum niveocremeum HHB9708</name>
    <dbReference type="NCBI Taxonomy" id="1314777"/>
    <lineage>
        <taxon>Eukaryota</taxon>
        <taxon>Fungi</taxon>
        <taxon>Dikarya</taxon>
        <taxon>Basidiomycota</taxon>
        <taxon>Agaricomycotina</taxon>
        <taxon>Agaricomycetes</taxon>
        <taxon>Sistotremastrales</taxon>
        <taxon>Sistotremastraceae</taxon>
        <taxon>Sertulicium</taxon>
        <taxon>Sertulicium niveocremeum</taxon>
    </lineage>
</organism>
<name>A0A164MCZ1_9AGAM</name>
<dbReference type="EMBL" id="KV419481">
    <property type="protein sequence ID" value="KZS86592.1"/>
    <property type="molecule type" value="Genomic_DNA"/>
</dbReference>